<dbReference type="EMBL" id="CM007371">
    <property type="protein sequence ID" value="OIW02151.1"/>
    <property type="molecule type" value="Genomic_DNA"/>
</dbReference>
<proteinExistence type="predicted"/>
<evidence type="ECO:0000256" key="1">
    <source>
        <dbReference type="SAM" id="MobiDB-lite"/>
    </source>
</evidence>
<dbReference type="PANTHER" id="PTHR35279:SF1">
    <property type="entry name" value="ARABINANASE_LEVANSUCRASE_INVERTASE"/>
    <property type="match status" value="1"/>
</dbReference>
<feature type="compositionally biased region" description="Polar residues" evidence="1">
    <location>
        <begin position="69"/>
        <end position="78"/>
    </location>
</feature>
<feature type="compositionally biased region" description="Low complexity" evidence="1">
    <location>
        <begin position="79"/>
        <end position="91"/>
    </location>
</feature>
<sequence>MEASSSMAFSSLIPRISLSKVSNFQCFTNPTTLIPSWVSSTTVLNTTLTFVSSNTKKFPPFIPCCSTQPDTSANSGTHSNPNNELNSLSNASSESDAANKEAFLSSSLYSCSSLSLSLSRGLVFDLGPSNSWDNAEIGSPKKGEFAIGIASSRDGIRWLKLGKIMGGGKAGSFNEFGVMNPCVTRNRRDGNYFMAYEGVAADGRSIGMAVSPDGLREWTRLHDEAILKPLDKGCWDDKDVGSPCLVQMDIEASKWRLYYRGVGNRGRVGIGMANYE</sequence>
<dbReference type="Gene3D" id="2.115.10.20">
    <property type="entry name" value="Glycosyl hydrolase domain, family 43"/>
    <property type="match status" value="1"/>
</dbReference>
<evidence type="ECO:0000313" key="2">
    <source>
        <dbReference type="EMBL" id="OIW02151.1"/>
    </source>
</evidence>
<dbReference type="Proteomes" id="UP000188354">
    <property type="component" value="Chromosome LG11"/>
</dbReference>
<accession>A0A1J7GNQ4</accession>
<dbReference type="SUPFAM" id="SSF75005">
    <property type="entry name" value="Arabinanase/levansucrase/invertase"/>
    <property type="match status" value="1"/>
</dbReference>
<evidence type="ECO:0000313" key="3">
    <source>
        <dbReference type="Proteomes" id="UP000188354"/>
    </source>
</evidence>
<protein>
    <recommendedName>
        <fullName evidence="4">Glycosyl hydrolase family 32 N-terminal domain-containing protein</fullName>
    </recommendedName>
</protein>
<name>A0A1J7GNQ4_LUPAN</name>
<organism evidence="2 3">
    <name type="scientific">Lupinus angustifolius</name>
    <name type="common">Narrow-leaved blue lupine</name>
    <dbReference type="NCBI Taxonomy" id="3871"/>
    <lineage>
        <taxon>Eukaryota</taxon>
        <taxon>Viridiplantae</taxon>
        <taxon>Streptophyta</taxon>
        <taxon>Embryophyta</taxon>
        <taxon>Tracheophyta</taxon>
        <taxon>Spermatophyta</taxon>
        <taxon>Magnoliopsida</taxon>
        <taxon>eudicotyledons</taxon>
        <taxon>Gunneridae</taxon>
        <taxon>Pentapetalae</taxon>
        <taxon>rosids</taxon>
        <taxon>fabids</taxon>
        <taxon>Fabales</taxon>
        <taxon>Fabaceae</taxon>
        <taxon>Papilionoideae</taxon>
        <taxon>50 kb inversion clade</taxon>
        <taxon>genistoids sensu lato</taxon>
        <taxon>core genistoids</taxon>
        <taxon>Genisteae</taxon>
        <taxon>Lupinus</taxon>
    </lineage>
</organism>
<reference evidence="2 3" key="1">
    <citation type="journal article" date="2017" name="Plant Biotechnol. J.">
        <title>A comprehensive draft genome sequence for lupin (Lupinus angustifolius), an emerging health food: insights into plant-microbe interactions and legume evolution.</title>
        <authorList>
            <person name="Hane J.K."/>
            <person name="Ming Y."/>
            <person name="Kamphuis L.G."/>
            <person name="Nelson M.N."/>
            <person name="Garg G."/>
            <person name="Atkins C.A."/>
            <person name="Bayer P.E."/>
            <person name="Bravo A."/>
            <person name="Bringans S."/>
            <person name="Cannon S."/>
            <person name="Edwards D."/>
            <person name="Foley R."/>
            <person name="Gao L.L."/>
            <person name="Harrison M.J."/>
            <person name="Huang W."/>
            <person name="Hurgobin B."/>
            <person name="Li S."/>
            <person name="Liu C.W."/>
            <person name="McGrath A."/>
            <person name="Morahan G."/>
            <person name="Murray J."/>
            <person name="Weller J."/>
            <person name="Jian J."/>
            <person name="Singh K.B."/>
        </authorList>
    </citation>
    <scope>NUCLEOTIDE SEQUENCE [LARGE SCALE GENOMIC DNA]</scope>
    <source>
        <strain evidence="3">cv. Tanjil</strain>
        <tissue evidence="2">Whole plant</tissue>
    </source>
</reference>
<dbReference type="AlphaFoldDB" id="A0A1J7GNQ4"/>
<dbReference type="PANTHER" id="PTHR35279">
    <property type="match status" value="1"/>
</dbReference>
<dbReference type="STRING" id="3871.A0A1J7GNQ4"/>
<gene>
    <name evidence="2" type="ORF">TanjilG_02375</name>
</gene>
<feature type="region of interest" description="Disordered" evidence="1">
    <location>
        <begin position="69"/>
        <end position="91"/>
    </location>
</feature>
<keyword evidence="3" id="KW-1185">Reference proteome</keyword>
<evidence type="ECO:0008006" key="4">
    <source>
        <dbReference type="Google" id="ProtNLM"/>
    </source>
</evidence>
<dbReference type="InterPro" id="IPR023296">
    <property type="entry name" value="Glyco_hydro_beta-prop_sf"/>
</dbReference>
<dbReference type="Gramene" id="OIW02151">
    <property type="protein sequence ID" value="OIW02151"/>
    <property type="gene ID" value="TanjilG_02375"/>
</dbReference>